<gene>
    <name evidence="1" type="ORF">Vadar_016828</name>
</gene>
<protein>
    <submittedName>
        <fullName evidence="1">Uncharacterized protein</fullName>
    </submittedName>
</protein>
<dbReference type="EMBL" id="CM037153">
    <property type="protein sequence ID" value="KAH7857822.1"/>
    <property type="molecule type" value="Genomic_DNA"/>
</dbReference>
<comment type="caution">
    <text evidence="1">The sequence shown here is derived from an EMBL/GenBank/DDBJ whole genome shotgun (WGS) entry which is preliminary data.</text>
</comment>
<organism evidence="1 2">
    <name type="scientific">Vaccinium darrowii</name>
    <dbReference type="NCBI Taxonomy" id="229202"/>
    <lineage>
        <taxon>Eukaryota</taxon>
        <taxon>Viridiplantae</taxon>
        <taxon>Streptophyta</taxon>
        <taxon>Embryophyta</taxon>
        <taxon>Tracheophyta</taxon>
        <taxon>Spermatophyta</taxon>
        <taxon>Magnoliopsida</taxon>
        <taxon>eudicotyledons</taxon>
        <taxon>Gunneridae</taxon>
        <taxon>Pentapetalae</taxon>
        <taxon>asterids</taxon>
        <taxon>Ericales</taxon>
        <taxon>Ericaceae</taxon>
        <taxon>Vaccinioideae</taxon>
        <taxon>Vaccinieae</taxon>
        <taxon>Vaccinium</taxon>
    </lineage>
</organism>
<accession>A0ACB7YW26</accession>
<name>A0ACB7YW26_9ERIC</name>
<keyword evidence="2" id="KW-1185">Reference proteome</keyword>
<dbReference type="Proteomes" id="UP000828048">
    <property type="component" value="Chromosome 3"/>
</dbReference>
<proteinExistence type="predicted"/>
<sequence length="265" mass="29635">MAGAIDFESEFPKSSGTFLSQEQRNQLFEKLKHVVVIVNTEAVIPGGRKVLRGAGVILDKNGTMLTSEYLVAAKQQTILVRRAVDEVFWEAKVVKSDPKLDLAVLVPKNNMGRFHFATMDTEEKFNIGKEVISISHSGNFLYTLMIGHLACRDHRIFFDVVNSQNEVYPLLLDRDVKLLQINNFHGFNNAMGAPVFSSSGKLIGLTTLVWKKFDFAIHLTVLKEFYGAYKKGKGKGKEKEEFTKGKGKEEFYGSHSKGKGKGKAK</sequence>
<evidence type="ECO:0000313" key="2">
    <source>
        <dbReference type="Proteomes" id="UP000828048"/>
    </source>
</evidence>
<reference evidence="1 2" key="1">
    <citation type="journal article" date="2021" name="Hortic Res">
        <title>High-quality reference genome and annotation aids understanding of berry development for evergreen blueberry (Vaccinium darrowii).</title>
        <authorList>
            <person name="Yu J."/>
            <person name="Hulse-Kemp A.M."/>
            <person name="Babiker E."/>
            <person name="Staton M."/>
        </authorList>
    </citation>
    <scope>NUCLEOTIDE SEQUENCE [LARGE SCALE GENOMIC DNA]</scope>
    <source>
        <strain evidence="2">cv. NJ 8807/NJ 8810</strain>
        <tissue evidence="1">Young leaf</tissue>
    </source>
</reference>
<evidence type="ECO:0000313" key="1">
    <source>
        <dbReference type="EMBL" id="KAH7857822.1"/>
    </source>
</evidence>